<dbReference type="HOGENOM" id="CLU_2404272_0_0_1"/>
<dbReference type="Proteomes" id="UP000000600">
    <property type="component" value="Unassembled WGS sequence"/>
</dbReference>
<gene>
    <name evidence="1" type="ORF">GSPATT00039202001</name>
</gene>
<protein>
    <recommendedName>
        <fullName evidence="3">Ubiquitinyl hydrolase 1</fullName>
    </recommendedName>
</protein>
<dbReference type="InParanoid" id="A0D2V8"/>
<evidence type="ECO:0000313" key="1">
    <source>
        <dbReference type="EMBL" id="CAK77375.1"/>
    </source>
</evidence>
<dbReference type="GeneID" id="5030557"/>
<reference evidence="1 2" key="1">
    <citation type="journal article" date="2006" name="Nature">
        <title>Global trends of whole-genome duplications revealed by the ciliate Paramecium tetraurelia.</title>
        <authorList>
            <consortium name="Genoscope"/>
            <person name="Aury J.-M."/>
            <person name="Jaillon O."/>
            <person name="Duret L."/>
            <person name="Noel B."/>
            <person name="Jubin C."/>
            <person name="Porcel B.M."/>
            <person name="Segurens B."/>
            <person name="Daubin V."/>
            <person name="Anthouard V."/>
            <person name="Aiach N."/>
            <person name="Arnaiz O."/>
            <person name="Billaut A."/>
            <person name="Beisson J."/>
            <person name="Blanc I."/>
            <person name="Bouhouche K."/>
            <person name="Camara F."/>
            <person name="Duharcourt S."/>
            <person name="Guigo R."/>
            <person name="Gogendeau D."/>
            <person name="Katinka M."/>
            <person name="Keller A.-M."/>
            <person name="Kissmehl R."/>
            <person name="Klotz C."/>
            <person name="Koll F."/>
            <person name="Le Moue A."/>
            <person name="Lepere C."/>
            <person name="Malinsky S."/>
            <person name="Nowacki M."/>
            <person name="Nowak J.K."/>
            <person name="Plattner H."/>
            <person name="Poulain J."/>
            <person name="Ruiz F."/>
            <person name="Serrano V."/>
            <person name="Zagulski M."/>
            <person name="Dessen P."/>
            <person name="Betermier M."/>
            <person name="Weissenbach J."/>
            <person name="Scarpelli C."/>
            <person name="Schachter V."/>
            <person name="Sperling L."/>
            <person name="Meyer E."/>
            <person name="Cohen J."/>
            <person name="Wincker P."/>
        </authorList>
    </citation>
    <scope>NUCLEOTIDE SEQUENCE [LARGE SCALE GENOMIC DNA]</scope>
    <source>
        <strain evidence="1 2">Stock d4-2</strain>
    </source>
</reference>
<keyword evidence="2" id="KW-1185">Reference proteome</keyword>
<proteinExistence type="predicted"/>
<accession>A0D2V8</accession>
<name>A0D2V8_PARTE</name>
<sequence length="93" mass="11084">MSLIKQEQEHQCAIYAISSWLTHLEQEKQVVSMSSHINILRFVLKNSFGFECSGRKNKRTCIKESKYVDLSPQQRHIAYYFKSYLMKYIQSCR</sequence>
<evidence type="ECO:0008006" key="3">
    <source>
        <dbReference type="Google" id="ProtNLM"/>
    </source>
</evidence>
<dbReference type="EMBL" id="CT868266">
    <property type="protein sequence ID" value="CAK77375.1"/>
    <property type="molecule type" value="Genomic_DNA"/>
</dbReference>
<organism evidence="1 2">
    <name type="scientific">Paramecium tetraurelia</name>
    <dbReference type="NCBI Taxonomy" id="5888"/>
    <lineage>
        <taxon>Eukaryota</taxon>
        <taxon>Sar</taxon>
        <taxon>Alveolata</taxon>
        <taxon>Ciliophora</taxon>
        <taxon>Intramacronucleata</taxon>
        <taxon>Oligohymenophorea</taxon>
        <taxon>Peniculida</taxon>
        <taxon>Parameciidae</taxon>
        <taxon>Paramecium</taxon>
    </lineage>
</organism>
<dbReference type="AlphaFoldDB" id="A0D2V8"/>
<dbReference type="RefSeq" id="XP_001444772.1">
    <property type="nucleotide sequence ID" value="XM_001444735.1"/>
</dbReference>
<dbReference type="KEGG" id="ptm:GSPATT00039202001"/>
<evidence type="ECO:0000313" key="2">
    <source>
        <dbReference type="Proteomes" id="UP000000600"/>
    </source>
</evidence>